<sequence length="682" mass="70687">MLGTLPLCSSLHSQPSQPPSAAATASPAPVPGLPKRRTRASHQDSLLQRNRYSNRTSAALPCGTSNASPAGVLLSPAAHCCCTQHHLRRTGSGWLHRPQPRQCPLGTSQPPLLAAAAAGGRRRAVSAAAVTGGSGAASGVASEGAAGGAVAPAVLRIADGLPIRECLEEVLLGLDRCSGLVLQAPPGAGKTTVVPLALLQHQPAYLEPRQRILVLEPRRVAAKGAARRMAAALGEPVGASVGYRVRLDSKVSSSTRIEVVTEGILLRRLQHDPELEGVGAVLFDEFHERNLDSDLALALCLDVQRLARPDLRLVVMSATLGGGLGERVRRLMTATQREAAGLPACEEEEGEQGPEQGGEPGSAAAAAAGAGGPGSVPLVLSEGRSYPVQTIYLGPPEGTARGALERAVAAAVGRALRDGDRGSSSSSSGGADADVDAEAPAGDVLVFLPGVGEIRAVERLLEEIGITRKYGVRVLPLHGNMAPDEQDEVLRPATSATSSSSSSRLRRRRVILATPIAESSVTIDGVTAVVDSGLRRAPRYDPATAINRLITIPISEASADQRRGRAGRTAPGRCYRLWSERAQLAAVSEPEIRTADLAPAALELALWGSGDGGDLPWLDPPPEGALRAGRELLQDLGAVDPVSGRPTGHGRLLARLGVHPRWGHAVLRGARLGCVELAAVVA</sequence>
<dbReference type="FunFam" id="3.40.50.300:FF:002125">
    <property type="entry name" value="ATP-dependent helicase HrpB"/>
    <property type="match status" value="1"/>
</dbReference>
<organism evidence="8 9">
    <name type="scientific">Astrephomene gubernaculifera</name>
    <dbReference type="NCBI Taxonomy" id="47775"/>
    <lineage>
        <taxon>Eukaryota</taxon>
        <taxon>Viridiplantae</taxon>
        <taxon>Chlorophyta</taxon>
        <taxon>core chlorophytes</taxon>
        <taxon>Chlorophyceae</taxon>
        <taxon>CS clade</taxon>
        <taxon>Chlamydomonadales</taxon>
        <taxon>Astrephomenaceae</taxon>
        <taxon>Astrephomene</taxon>
    </lineage>
</organism>
<dbReference type="InterPro" id="IPR049614">
    <property type="entry name" value="HrpB_DEXH"/>
</dbReference>
<protein>
    <recommendedName>
        <fullName evidence="10">ATP-dependent RNA helicase</fullName>
    </recommendedName>
</protein>
<evidence type="ECO:0000256" key="3">
    <source>
        <dbReference type="ARBA" id="ARBA00022806"/>
    </source>
</evidence>
<keyword evidence="4" id="KW-0067">ATP-binding</keyword>
<dbReference type="GO" id="GO:0004386">
    <property type="term" value="F:helicase activity"/>
    <property type="evidence" value="ECO:0007669"/>
    <property type="project" value="UniProtKB-KW"/>
</dbReference>
<dbReference type="SMART" id="SM00490">
    <property type="entry name" value="HELICc"/>
    <property type="match status" value="1"/>
</dbReference>
<feature type="non-terminal residue" evidence="8">
    <location>
        <position position="1"/>
    </location>
</feature>
<dbReference type="InterPro" id="IPR027417">
    <property type="entry name" value="P-loop_NTPase"/>
</dbReference>
<dbReference type="Gene3D" id="3.40.50.300">
    <property type="entry name" value="P-loop containing nucleotide triphosphate hydrolases"/>
    <property type="match status" value="2"/>
</dbReference>
<dbReference type="Gene3D" id="1.20.120.1080">
    <property type="match status" value="1"/>
</dbReference>
<dbReference type="AlphaFoldDB" id="A0AAD3E4H3"/>
<dbReference type="GO" id="GO:0016787">
    <property type="term" value="F:hydrolase activity"/>
    <property type="evidence" value="ECO:0007669"/>
    <property type="project" value="UniProtKB-KW"/>
</dbReference>
<evidence type="ECO:0000256" key="2">
    <source>
        <dbReference type="ARBA" id="ARBA00022801"/>
    </source>
</evidence>
<dbReference type="Pfam" id="PF00270">
    <property type="entry name" value="DEAD"/>
    <property type="match status" value="1"/>
</dbReference>
<feature type="compositionally biased region" description="Low complexity" evidence="5">
    <location>
        <begin position="9"/>
        <end position="27"/>
    </location>
</feature>
<dbReference type="PANTHER" id="PTHR43519">
    <property type="entry name" value="ATP-DEPENDENT RNA HELICASE HRPB"/>
    <property type="match status" value="1"/>
</dbReference>
<feature type="region of interest" description="Disordered" evidence="5">
    <location>
        <begin position="485"/>
        <end position="504"/>
    </location>
</feature>
<proteinExistence type="predicted"/>
<feature type="domain" description="Helicase ATP-binding" evidence="6">
    <location>
        <begin position="171"/>
        <end position="338"/>
    </location>
</feature>
<dbReference type="CDD" id="cd17990">
    <property type="entry name" value="DEXHc_HrpB"/>
    <property type="match status" value="1"/>
</dbReference>
<name>A0AAD3E4H3_9CHLO</name>
<dbReference type="InterPro" id="IPR001650">
    <property type="entry name" value="Helicase_C-like"/>
</dbReference>
<evidence type="ECO:0008006" key="10">
    <source>
        <dbReference type="Google" id="ProtNLM"/>
    </source>
</evidence>
<dbReference type="PROSITE" id="PS51192">
    <property type="entry name" value="HELICASE_ATP_BIND_1"/>
    <property type="match status" value="1"/>
</dbReference>
<dbReference type="InterPro" id="IPR011545">
    <property type="entry name" value="DEAD/DEAH_box_helicase_dom"/>
</dbReference>
<dbReference type="InterPro" id="IPR014001">
    <property type="entry name" value="Helicase_ATP-bd"/>
</dbReference>
<keyword evidence="1" id="KW-0547">Nucleotide-binding</keyword>
<reference evidence="8 9" key="1">
    <citation type="journal article" date="2021" name="Sci. Rep.">
        <title>Genome sequencing of the multicellular alga Astrephomene provides insights into convergent evolution of germ-soma differentiation.</title>
        <authorList>
            <person name="Yamashita S."/>
            <person name="Yamamoto K."/>
            <person name="Matsuzaki R."/>
            <person name="Suzuki S."/>
            <person name="Yamaguchi H."/>
            <person name="Hirooka S."/>
            <person name="Minakuchi Y."/>
            <person name="Miyagishima S."/>
            <person name="Kawachi M."/>
            <person name="Toyoda A."/>
            <person name="Nozaki H."/>
        </authorList>
    </citation>
    <scope>NUCLEOTIDE SEQUENCE [LARGE SCALE GENOMIC DNA]</scope>
    <source>
        <strain evidence="8 9">NIES-4017</strain>
    </source>
</reference>
<dbReference type="CDD" id="cd18791">
    <property type="entry name" value="SF2_C_RHA"/>
    <property type="match status" value="1"/>
</dbReference>
<dbReference type="GO" id="GO:0005524">
    <property type="term" value="F:ATP binding"/>
    <property type="evidence" value="ECO:0007669"/>
    <property type="project" value="UniProtKB-KW"/>
</dbReference>
<accession>A0AAD3E4H3</accession>
<feature type="region of interest" description="Disordered" evidence="5">
    <location>
        <begin position="339"/>
        <end position="370"/>
    </location>
</feature>
<gene>
    <name evidence="8" type="ORF">Agub_g13646</name>
</gene>
<keyword evidence="2" id="KW-0378">Hydrolase</keyword>
<evidence type="ECO:0000256" key="5">
    <source>
        <dbReference type="SAM" id="MobiDB-lite"/>
    </source>
</evidence>
<feature type="compositionally biased region" description="Polar residues" evidence="5">
    <location>
        <begin position="43"/>
        <end position="52"/>
    </location>
</feature>
<comment type="caution">
    <text evidence="8">The sequence shown here is derived from an EMBL/GenBank/DDBJ whole genome shotgun (WGS) entry which is preliminary data.</text>
</comment>
<dbReference type="SUPFAM" id="SSF52540">
    <property type="entry name" value="P-loop containing nucleoside triphosphate hydrolases"/>
    <property type="match status" value="1"/>
</dbReference>
<dbReference type="SMART" id="SM00487">
    <property type="entry name" value="DEXDc"/>
    <property type="match status" value="1"/>
</dbReference>
<feature type="region of interest" description="Disordered" evidence="5">
    <location>
        <begin position="1"/>
        <end position="52"/>
    </location>
</feature>
<keyword evidence="3" id="KW-0347">Helicase</keyword>
<feature type="domain" description="Helicase C-terminal" evidence="7">
    <location>
        <begin position="430"/>
        <end position="608"/>
    </location>
</feature>
<dbReference type="Pfam" id="PF00271">
    <property type="entry name" value="Helicase_C"/>
    <property type="match status" value="1"/>
</dbReference>
<feature type="compositionally biased region" description="Low complexity" evidence="5">
    <location>
        <begin position="491"/>
        <end position="503"/>
    </location>
</feature>
<evidence type="ECO:0000259" key="6">
    <source>
        <dbReference type="PROSITE" id="PS51192"/>
    </source>
</evidence>
<feature type="region of interest" description="Disordered" evidence="5">
    <location>
        <begin position="415"/>
        <end position="436"/>
    </location>
</feature>
<dbReference type="GO" id="GO:0003676">
    <property type="term" value="F:nucleic acid binding"/>
    <property type="evidence" value="ECO:0007669"/>
    <property type="project" value="InterPro"/>
</dbReference>
<keyword evidence="9" id="KW-1185">Reference proteome</keyword>
<evidence type="ECO:0000313" key="9">
    <source>
        <dbReference type="Proteomes" id="UP001054857"/>
    </source>
</evidence>
<evidence type="ECO:0000313" key="8">
    <source>
        <dbReference type="EMBL" id="GFR51286.1"/>
    </source>
</evidence>
<feature type="compositionally biased region" description="Low complexity" evidence="5">
    <location>
        <begin position="422"/>
        <end position="436"/>
    </location>
</feature>
<evidence type="ECO:0000256" key="4">
    <source>
        <dbReference type="ARBA" id="ARBA00022840"/>
    </source>
</evidence>
<evidence type="ECO:0000259" key="7">
    <source>
        <dbReference type="PROSITE" id="PS51194"/>
    </source>
</evidence>
<dbReference type="EMBL" id="BMAR01000048">
    <property type="protein sequence ID" value="GFR51286.1"/>
    <property type="molecule type" value="Genomic_DNA"/>
</dbReference>
<dbReference type="PROSITE" id="PS51194">
    <property type="entry name" value="HELICASE_CTER"/>
    <property type="match status" value="1"/>
</dbReference>
<dbReference type="Proteomes" id="UP001054857">
    <property type="component" value="Unassembled WGS sequence"/>
</dbReference>
<evidence type="ECO:0000256" key="1">
    <source>
        <dbReference type="ARBA" id="ARBA00022741"/>
    </source>
</evidence>
<dbReference type="PANTHER" id="PTHR43519:SF1">
    <property type="entry name" value="ATP-DEPENDENT RNA HELICASE HRPB"/>
    <property type="match status" value="1"/>
</dbReference>